<dbReference type="SUPFAM" id="SSF56925">
    <property type="entry name" value="OMPA-like"/>
    <property type="match status" value="1"/>
</dbReference>
<evidence type="ECO:0000259" key="1">
    <source>
        <dbReference type="Pfam" id="PF13568"/>
    </source>
</evidence>
<dbReference type="RefSeq" id="WP_249995746.1">
    <property type="nucleotide sequence ID" value="NZ_CP116221.1"/>
</dbReference>
<gene>
    <name evidence="2" type="ORF">MUN68_005940</name>
</gene>
<dbReference type="Pfam" id="PF13568">
    <property type="entry name" value="OMP_b-brl_2"/>
    <property type="match status" value="1"/>
</dbReference>
<sequence>MRNIMLFIAVAVFSLSNVSAQERDKGVIEIIPYLGYSSFFLNGDEVEQLDSRASLSFGVKGDYYFNDRWSLRSGLTYDAMGASVPKSDLKLDYLNIPVNVNWHFGSTRKWNLNFGVTPGFLMKADIDGDDVKDFYKSFQLGISYGIGYKLEISESFSLLFDSQGFFGVTNILEESDNFTRLNAGSNLNIGGVFTF</sequence>
<dbReference type="InterPro" id="IPR025665">
    <property type="entry name" value="Beta-barrel_OMP_2"/>
</dbReference>
<keyword evidence="3" id="KW-1185">Reference proteome</keyword>
<evidence type="ECO:0000313" key="2">
    <source>
        <dbReference type="EMBL" id="WCO03029.1"/>
    </source>
</evidence>
<proteinExistence type="predicted"/>
<dbReference type="InterPro" id="IPR011250">
    <property type="entry name" value="OMP/PagP_B-barrel"/>
</dbReference>
<name>A0ABY7S0W0_9FLAO</name>
<protein>
    <submittedName>
        <fullName evidence="2">Outer membrane beta-barrel protein</fullName>
    </submittedName>
</protein>
<dbReference type="Gene3D" id="2.40.160.20">
    <property type="match status" value="1"/>
</dbReference>
<evidence type="ECO:0000313" key="3">
    <source>
        <dbReference type="Proteomes" id="UP001202717"/>
    </source>
</evidence>
<feature type="domain" description="Outer membrane protein beta-barrel" evidence="1">
    <location>
        <begin position="26"/>
        <end position="172"/>
    </location>
</feature>
<reference evidence="2 3" key="1">
    <citation type="submission" date="2023-01" db="EMBL/GenBank/DDBJ databases">
        <title>Psychroserpens ponticola sp. nov., isolated from seawater.</title>
        <authorList>
            <person name="Kristyanto S."/>
            <person name="Jung J."/>
            <person name="Kim J.M."/>
            <person name="Jeon C.O."/>
        </authorList>
    </citation>
    <scope>NUCLEOTIDE SEQUENCE [LARGE SCALE GENOMIC DNA]</scope>
    <source>
        <strain evidence="2 3">MSW6</strain>
    </source>
</reference>
<accession>A0ABY7S0W0</accession>
<dbReference type="EMBL" id="CP116221">
    <property type="protein sequence ID" value="WCO03029.1"/>
    <property type="molecule type" value="Genomic_DNA"/>
</dbReference>
<dbReference type="Proteomes" id="UP001202717">
    <property type="component" value="Chromosome"/>
</dbReference>
<organism evidence="2 3">
    <name type="scientific">Psychroserpens ponticola</name>
    <dbReference type="NCBI Taxonomy" id="2932268"/>
    <lineage>
        <taxon>Bacteria</taxon>
        <taxon>Pseudomonadati</taxon>
        <taxon>Bacteroidota</taxon>
        <taxon>Flavobacteriia</taxon>
        <taxon>Flavobacteriales</taxon>
        <taxon>Flavobacteriaceae</taxon>
        <taxon>Psychroserpens</taxon>
    </lineage>
</organism>